<comment type="caution">
    <text evidence="3">The sequence shown here is derived from an EMBL/GenBank/DDBJ whole genome shotgun (WGS) entry which is preliminary data.</text>
</comment>
<proteinExistence type="predicted"/>
<protein>
    <submittedName>
        <fullName evidence="3">Uncharacterized protein</fullName>
    </submittedName>
</protein>
<feature type="coiled-coil region" evidence="1">
    <location>
        <begin position="21"/>
        <end position="123"/>
    </location>
</feature>
<evidence type="ECO:0000313" key="3">
    <source>
        <dbReference type="EMBL" id="KAH7644926.1"/>
    </source>
</evidence>
<reference evidence="3" key="2">
    <citation type="journal article" date="2021" name="World Allergy Organ. J.">
        <title>Chromosome-level assembly of Dermatophagoides farinae genome and transcriptome reveals two novel allergens Der f 37 and Der f 39.</title>
        <authorList>
            <person name="Chen J."/>
            <person name="Cai Z."/>
            <person name="Fan D."/>
            <person name="Hu J."/>
            <person name="Hou Y."/>
            <person name="He Y."/>
            <person name="Zhang Z."/>
            <person name="Zhao Z."/>
            <person name="Gao P."/>
            <person name="Hu W."/>
            <person name="Sun J."/>
            <person name="Li J."/>
            <person name="Ji K."/>
        </authorList>
    </citation>
    <scope>NUCLEOTIDE SEQUENCE</scope>
    <source>
        <strain evidence="3">JKM2019</strain>
    </source>
</reference>
<accession>A0A9D4P635</accession>
<sequence length="152" mass="17304">MKLSLLIGFILAIHIGHSIATDSYEQTLMKIDAKFENLKNNLSKQKNADSIDDDILQLIEKAKEIAKRIENDIEKLVQKIANLEQDIADTINQVAFATDENEKKKLKNQLEQQVIEFENLDAQLNSSSSIVQSTKLLLLIMVINFLIFKSFN</sequence>
<reference evidence="3" key="1">
    <citation type="submission" date="2020-06" db="EMBL/GenBank/DDBJ databases">
        <authorList>
            <person name="Ji K."/>
            <person name="Li J."/>
        </authorList>
    </citation>
    <scope>NUCLEOTIDE SEQUENCE</scope>
    <source>
        <strain evidence="3">JKM2019</strain>
        <tissue evidence="3">Whole body</tissue>
    </source>
</reference>
<name>A0A9D4P635_DERFA</name>
<dbReference type="Proteomes" id="UP000828236">
    <property type="component" value="Unassembled WGS sequence"/>
</dbReference>
<dbReference type="EMBL" id="SDOV01000001">
    <property type="protein sequence ID" value="KAH7644926.1"/>
    <property type="molecule type" value="Genomic_DNA"/>
</dbReference>
<keyword evidence="2" id="KW-0732">Signal</keyword>
<keyword evidence="1" id="KW-0175">Coiled coil</keyword>
<evidence type="ECO:0000256" key="1">
    <source>
        <dbReference type="SAM" id="Coils"/>
    </source>
</evidence>
<gene>
    <name evidence="3" type="ORF">HUG17_0464</name>
</gene>
<feature type="chain" id="PRO_5038637061" evidence="2">
    <location>
        <begin position="21"/>
        <end position="152"/>
    </location>
</feature>
<dbReference type="AlphaFoldDB" id="A0A9D4P635"/>
<evidence type="ECO:0000256" key="2">
    <source>
        <dbReference type="SAM" id="SignalP"/>
    </source>
</evidence>
<organism evidence="3">
    <name type="scientific">Dermatophagoides farinae</name>
    <name type="common">American house dust mite</name>
    <dbReference type="NCBI Taxonomy" id="6954"/>
    <lineage>
        <taxon>Eukaryota</taxon>
        <taxon>Metazoa</taxon>
        <taxon>Ecdysozoa</taxon>
        <taxon>Arthropoda</taxon>
        <taxon>Chelicerata</taxon>
        <taxon>Arachnida</taxon>
        <taxon>Acari</taxon>
        <taxon>Acariformes</taxon>
        <taxon>Sarcoptiformes</taxon>
        <taxon>Astigmata</taxon>
        <taxon>Psoroptidia</taxon>
        <taxon>Analgoidea</taxon>
        <taxon>Pyroglyphidae</taxon>
        <taxon>Dermatophagoidinae</taxon>
        <taxon>Dermatophagoides</taxon>
    </lineage>
</organism>
<feature type="signal peptide" evidence="2">
    <location>
        <begin position="1"/>
        <end position="20"/>
    </location>
</feature>